<dbReference type="EMBL" id="NBXA01000031">
    <property type="protein sequence ID" value="RFA07111.1"/>
    <property type="molecule type" value="Genomic_DNA"/>
</dbReference>
<name>A0A3E0VBI4_9MICO</name>
<dbReference type="PANTHER" id="PTHR36435">
    <property type="entry name" value="SLR1288 PROTEIN"/>
    <property type="match status" value="1"/>
</dbReference>
<evidence type="ECO:0000313" key="4">
    <source>
        <dbReference type="EMBL" id="RFA07111.1"/>
    </source>
</evidence>
<sequence>MALNRSCRKSKVKKDGEAAMASSNHDASNRVVPEYDEHNLPPGRHMTASTNKRFVKREQTAPGLPELLVGVAVFAALYALVALLLPLIQDDAIAGVVGLVVSGLMGLIAVAVAVLIRKRGLSAFGFRRATKRQLIVGVVLGIVAFLIGSVGTAVYTMISNDAQNVQTTYQAGAAGGLLSIALTFVAGSILTPIGEEALFRGLIANVLIARFGAWIGIIASAAVFAVAHGINPVMVVAFFVGILTALLFRWSHSIWPGVLLHGVNNAIALFLPVIIAAVTS</sequence>
<dbReference type="InterPro" id="IPR052710">
    <property type="entry name" value="CAAX_protease"/>
</dbReference>
<protein>
    <recommendedName>
        <fullName evidence="3">CAAX prenyl protease 2/Lysostaphin resistance protein A-like domain-containing protein</fullName>
    </recommendedName>
</protein>
<feature type="transmembrane region" description="Helical" evidence="2">
    <location>
        <begin position="135"/>
        <end position="158"/>
    </location>
</feature>
<dbReference type="GO" id="GO:0080120">
    <property type="term" value="P:CAAX-box protein maturation"/>
    <property type="evidence" value="ECO:0007669"/>
    <property type="project" value="UniProtKB-ARBA"/>
</dbReference>
<feature type="transmembrane region" description="Helical" evidence="2">
    <location>
        <begin position="202"/>
        <end position="227"/>
    </location>
</feature>
<dbReference type="Proteomes" id="UP000256709">
    <property type="component" value="Unassembled WGS sequence"/>
</dbReference>
<keyword evidence="2" id="KW-0472">Membrane</keyword>
<feature type="region of interest" description="Disordered" evidence="1">
    <location>
        <begin position="1"/>
        <end position="43"/>
    </location>
</feature>
<dbReference type="GO" id="GO:0004175">
    <property type="term" value="F:endopeptidase activity"/>
    <property type="evidence" value="ECO:0007669"/>
    <property type="project" value="UniProtKB-ARBA"/>
</dbReference>
<feature type="transmembrane region" description="Helical" evidence="2">
    <location>
        <begin position="93"/>
        <end position="115"/>
    </location>
</feature>
<evidence type="ECO:0000313" key="5">
    <source>
        <dbReference type="Proteomes" id="UP000256709"/>
    </source>
</evidence>
<feature type="transmembrane region" description="Helical" evidence="2">
    <location>
        <begin position="67"/>
        <end position="87"/>
    </location>
</feature>
<reference evidence="4 5" key="1">
    <citation type="submission" date="2017-04" db="EMBL/GenBank/DDBJ databases">
        <title>Comparative genome analysis of Subtercola boreus.</title>
        <authorList>
            <person name="Cho Y.-J."/>
            <person name="Cho A."/>
            <person name="Kim O.-S."/>
            <person name="Lee J.-I."/>
        </authorList>
    </citation>
    <scope>NUCLEOTIDE SEQUENCE [LARGE SCALE GENOMIC DNA]</scope>
    <source>
        <strain evidence="4 5">P27444</strain>
    </source>
</reference>
<dbReference type="InterPro" id="IPR003675">
    <property type="entry name" value="Rce1/LyrA-like_dom"/>
</dbReference>
<gene>
    <name evidence="4" type="ORF">B7R21_16770</name>
</gene>
<comment type="caution">
    <text evidence="4">The sequence shown here is derived from an EMBL/GenBank/DDBJ whole genome shotgun (WGS) entry which is preliminary data.</text>
</comment>
<feature type="domain" description="CAAX prenyl protease 2/Lysostaphin resistance protein A-like" evidence="3">
    <location>
        <begin position="180"/>
        <end position="267"/>
    </location>
</feature>
<feature type="compositionally biased region" description="Basic residues" evidence="1">
    <location>
        <begin position="1"/>
        <end position="12"/>
    </location>
</feature>
<evidence type="ECO:0000256" key="1">
    <source>
        <dbReference type="SAM" id="MobiDB-lite"/>
    </source>
</evidence>
<evidence type="ECO:0000259" key="3">
    <source>
        <dbReference type="Pfam" id="PF02517"/>
    </source>
</evidence>
<accession>A0A3E0VBI4</accession>
<proteinExistence type="predicted"/>
<dbReference type="Pfam" id="PF02517">
    <property type="entry name" value="Rce1-like"/>
    <property type="match status" value="1"/>
</dbReference>
<dbReference type="OrthoDB" id="3693644at2"/>
<feature type="transmembrane region" description="Helical" evidence="2">
    <location>
        <begin position="170"/>
        <end position="190"/>
    </location>
</feature>
<feature type="transmembrane region" description="Helical" evidence="2">
    <location>
        <begin position="233"/>
        <end position="251"/>
    </location>
</feature>
<organism evidence="4 5">
    <name type="scientific">Subtercola boreus</name>
    <dbReference type="NCBI Taxonomy" id="120213"/>
    <lineage>
        <taxon>Bacteria</taxon>
        <taxon>Bacillati</taxon>
        <taxon>Actinomycetota</taxon>
        <taxon>Actinomycetes</taxon>
        <taxon>Micrococcales</taxon>
        <taxon>Microbacteriaceae</taxon>
        <taxon>Subtercola</taxon>
    </lineage>
</organism>
<feature type="transmembrane region" description="Helical" evidence="2">
    <location>
        <begin position="258"/>
        <end position="278"/>
    </location>
</feature>
<keyword evidence="2" id="KW-1133">Transmembrane helix</keyword>
<dbReference type="AlphaFoldDB" id="A0A3E0VBI4"/>
<dbReference type="PANTHER" id="PTHR36435:SF1">
    <property type="entry name" value="CAAX AMINO TERMINAL PROTEASE FAMILY PROTEIN"/>
    <property type="match status" value="1"/>
</dbReference>
<evidence type="ECO:0000256" key="2">
    <source>
        <dbReference type="SAM" id="Phobius"/>
    </source>
</evidence>
<keyword evidence="2" id="KW-0812">Transmembrane</keyword>